<dbReference type="EMBL" id="WMIF01000027">
    <property type="protein sequence ID" value="MTH36032.1"/>
    <property type="molecule type" value="Genomic_DNA"/>
</dbReference>
<evidence type="ECO:0000313" key="2">
    <source>
        <dbReference type="Proteomes" id="UP000442533"/>
    </source>
</evidence>
<accession>A0A844H5G8</accession>
<proteinExistence type="predicted"/>
<name>A0A844H5G8_9RHOB</name>
<comment type="caution">
    <text evidence="1">The sequence shown here is derived from an EMBL/GenBank/DDBJ whole genome shotgun (WGS) entry which is preliminary data.</text>
</comment>
<protein>
    <submittedName>
        <fullName evidence="1">Uncharacterized protein</fullName>
    </submittedName>
</protein>
<dbReference type="AlphaFoldDB" id="A0A844H5G8"/>
<organism evidence="1 2">
    <name type="scientific">Paracoccus limosus</name>
    <dbReference type="NCBI Taxonomy" id="913252"/>
    <lineage>
        <taxon>Bacteria</taxon>
        <taxon>Pseudomonadati</taxon>
        <taxon>Pseudomonadota</taxon>
        <taxon>Alphaproteobacteria</taxon>
        <taxon>Rhodobacterales</taxon>
        <taxon>Paracoccaceae</taxon>
        <taxon>Paracoccus</taxon>
    </lineage>
</organism>
<sequence>MTVRRPALCAFDGIERDFPADGLDAGGVRQGIIGRVGGQGPACAGGIGRDAAAAGDRGFAGLAHVLAVVVGDGGEAVESAGGIAEEGFEGRVGAGGEGLLDDAVSSGQNMGAVLGFKDQHRAAVRCLGGVAGQARAKTPGVDRTGAAAVKQVGHADIDMLTVLRHPSGLALLQIEPEALGRIMRLVLLHGAVNLKLQLPIDHPSQEQVFLHSPDWDSRRWEAFVSPRNQ</sequence>
<reference evidence="1 2" key="1">
    <citation type="submission" date="2019-11" db="EMBL/GenBank/DDBJ databases">
        <authorList>
            <person name="Dong K."/>
        </authorList>
    </citation>
    <scope>NUCLEOTIDE SEQUENCE [LARGE SCALE GENOMIC DNA]</scope>
    <source>
        <strain evidence="1 2">JCM 17370</strain>
    </source>
</reference>
<gene>
    <name evidence="1" type="ORF">GL279_15630</name>
</gene>
<dbReference type="Proteomes" id="UP000442533">
    <property type="component" value="Unassembled WGS sequence"/>
</dbReference>
<evidence type="ECO:0000313" key="1">
    <source>
        <dbReference type="EMBL" id="MTH36032.1"/>
    </source>
</evidence>
<dbReference type="RefSeq" id="WP_155065543.1">
    <property type="nucleotide sequence ID" value="NZ_WMIF01000027.1"/>
</dbReference>
<keyword evidence="2" id="KW-1185">Reference proteome</keyword>